<keyword evidence="2" id="KW-0808">Transferase</keyword>
<dbReference type="AlphaFoldDB" id="A0A0W0YJA6"/>
<sequence>MNTIKSAYELSPATNGEAEALNDKINAFVAQQFSFHGDTEVLKDYVIKENSLIIAGVRSCFYLGECLAINVLFVEENHRLKGLGALLLNQVEADARAMGAKLIHLDTFNLQAKDFYLKHGYKIFGILEDCPTGHKRYYMKKIL</sequence>
<organism evidence="2 3">
    <name type="scientific">Legionella santicrucis</name>
    <dbReference type="NCBI Taxonomy" id="45074"/>
    <lineage>
        <taxon>Bacteria</taxon>
        <taxon>Pseudomonadati</taxon>
        <taxon>Pseudomonadota</taxon>
        <taxon>Gammaproteobacteria</taxon>
        <taxon>Legionellales</taxon>
        <taxon>Legionellaceae</taxon>
        <taxon>Legionella</taxon>
    </lineage>
</organism>
<gene>
    <name evidence="2" type="ORF">Lsan_2790</name>
</gene>
<keyword evidence="3" id="KW-1185">Reference proteome</keyword>
<proteinExistence type="predicted"/>
<dbReference type="SUPFAM" id="SSF55729">
    <property type="entry name" value="Acyl-CoA N-acyltransferases (Nat)"/>
    <property type="match status" value="1"/>
</dbReference>
<dbReference type="Proteomes" id="UP000054703">
    <property type="component" value="Unassembled WGS sequence"/>
</dbReference>
<protein>
    <submittedName>
        <fullName evidence="2">Acetyltransferase (GNAT) family protein</fullName>
    </submittedName>
</protein>
<dbReference type="EMBL" id="LNYU01000081">
    <property type="protein sequence ID" value="KTD56630.1"/>
    <property type="molecule type" value="Genomic_DNA"/>
</dbReference>
<dbReference type="RefSeq" id="WP_006871069.1">
    <property type="nucleotide sequence ID" value="NZ_CAAAIH010000009.1"/>
</dbReference>
<evidence type="ECO:0000313" key="2">
    <source>
        <dbReference type="EMBL" id="KTD56630.1"/>
    </source>
</evidence>
<dbReference type="InterPro" id="IPR000182">
    <property type="entry name" value="GNAT_dom"/>
</dbReference>
<dbReference type="Pfam" id="PF00583">
    <property type="entry name" value="Acetyltransf_1"/>
    <property type="match status" value="1"/>
</dbReference>
<name>A0A0W0YJA6_9GAMM</name>
<dbReference type="PATRIC" id="fig|45074.5.peg.2999"/>
<accession>A0A0W0YJA6</accession>
<evidence type="ECO:0000313" key="3">
    <source>
        <dbReference type="Proteomes" id="UP000054703"/>
    </source>
</evidence>
<evidence type="ECO:0000259" key="1">
    <source>
        <dbReference type="PROSITE" id="PS51186"/>
    </source>
</evidence>
<dbReference type="PROSITE" id="PS51186">
    <property type="entry name" value="GNAT"/>
    <property type="match status" value="1"/>
</dbReference>
<dbReference type="STRING" id="45074.Lsan_2790"/>
<comment type="caution">
    <text evidence="2">The sequence shown here is derived from an EMBL/GenBank/DDBJ whole genome shotgun (WGS) entry which is preliminary data.</text>
</comment>
<dbReference type="InterPro" id="IPR016181">
    <property type="entry name" value="Acyl_CoA_acyltransferase"/>
</dbReference>
<dbReference type="Gene3D" id="3.40.630.30">
    <property type="match status" value="1"/>
</dbReference>
<dbReference type="GO" id="GO:0016747">
    <property type="term" value="F:acyltransferase activity, transferring groups other than amino-acyl groups"/>
    <property type="evidence" value="ECO:0007669"/>
    <property type="project" value="InterPro"/>
</dbReference>
<dbReference type="OrthoDB" id="9787920at2"/>
<feature type="domain" description="N-acetyltransferase" evidence="1">
    <location>
        <begin position="8"/>
        <end position="143"/>
    </location>
</feature>
<reference evidence="2 3" key="1">
    <citation type="submission" date="2015-11" db="EMBL/GenBank/DDBJ databases">
        <title>Genomic analysis of 38 Legionella species identifies large and diverse effector repertoires.</title>
        <authorList>
            <person name="Burstein D."/>
            <person name="Amaro F."/>
            <person name="Zusman T."/>
            <person name="Lifshitz Z."/>
            <person name="Cohen O."/>
            <person name="Gilbert J.A."/>
            <person name="Pupko T."/>
            <person name="Shuman H.A."/>
            <person name="Segal G."/>
        </authorList>
    </citation>
    <scope>NUCLEOTIDE SEQUENCE [LARGE SCALE GENOMIC DNA]</scope>
    <source>
        <strain evidence="2 3">SC-63-C7</strain>
    </source>
</reference>
<dbReference type="CDD" id="cd04301">
    <property type="entry name" value="NAT_SF"/>
    <property type="match status" value="1"/>
</dbReference>